<feature type="transmembrane region" description="Helical" evidence="7">
    <location>
        <begin position="150"/>
        <end position="169"/>
    </location>
</feature>
<evidence type="ECO:0000256" key="2">
    <source>
        <dbReference type="ARBA" id="ARBA00022475"/>
    </source>
</evidence>
<proteinExistence type="predicted"/>
<comment type="caution">
    <text evidence="8">The sequence shown here is derived from an EMBL/GenBank/DDBJ whole genome shotgun (WGS) entry which is preliminary data.</text>
</comment>
<feature type="transmembrane region" description="Helical" evidence="7">
    <location>
        <begin position="116"/>
        <end position="138"/>
    </location>
</feature>
<evidence type="ECO:0000256" key="1">
    <source>
        <dbReference type="ARBA" id="ARBA00004651"/>
    </source>
</evidence>
<gene>
    <name evidence="8" type="ORF">ACFO60_13070</name>
</gene>
<evidence type="ECO:0000256" key="4">
    <source>
        <dbReference type="ARBA" id="ARBA00022692"/>
    </source>
</evidence>
<evidence type="ECO:0000313" key="9">
    <source>
        <dbReference type="Proteomes" id="UP001596004"/>
    </source>
</evidence>
<name>A0ABV9CEW2_9ACTN</name>
<evidence type="ECO:0000256" key="3">
    <source>
        <dbReference type="ARBA" id="ARBA00022679"/>
    </source>
</evidence>
<feature type="transmembrane region" description="Helical" evidence="7">
    <location>
        <begin position="306"/>
        <end position="323"/>
    </location>
</feature>
<keyword evidence="5 7" id="KW-1133">Transmembrane helix</keyword>
<dbReference type="PANTHER" id="PTHR22926:SF3">
    <property type="entry name" value="UNDECAPRENYL-PHOSPHATE ALPHA-N-ACETYLGLUCOSAMINYL 1-PHOSPHATE TRANSFERASE"/>
    <property type="match status" value="1"/>
</dbReference>
<dbReference type="Proteomes" id="UP001596004">
    <property type="component" value="Unassembled WGS sequence"/>
</dbReference>
<feature type="transmembrane region" description="Helical" evidence="7">
    <location>
        <begin position="233"/>
        <end position="254"/>
    </location>
</feature>
<keyword evidence="2" id="KW-1003">Cell membrane</keyword>
<protein>
    <submittedName>
        <fullName evidence="8">Glycosyltransferase family 4 protein</fullName>
    </submittedName>
</protein>
<dbReference type="PANTHER" id="PTHR22926">
    <property type="entry name" value="PHOSPHO-N-ACETYLMURAMOYL-PENTAPEPTIDE-TRANSFERASE"/>
    <property type="match status" value="1"/>
</dbReference>
<comment type="subcellular location">
    <subcellularLocation>
        <location evidence="1">Cell membrane</location>
        <topology evidence="1">Multi-pass membrane protein</topology>
    </subcellularLocation>
</comment>
<evidence type="ECO:0000256" key="6">
    <source>
        <dbReference type="ARBA" id="ARBA00023136"/>
    </source>
</evidence>
<accession>A0ABV9CEW2</accession>
<feature type="transmembrane region" description="Helical" evidence="7">
    <location>
        <begin position="49"/>
        <end position="67"/>
    </location>
</feature>
<evidence type="ECO:0000313" key="8">
    <source>
        <dbReference type="EMBL" id="MFC4531701.1"/>
    </source>
</evidence>
<keyword evidence="6 7" id="KW-0472">Membrane</keyword>
<keyword evidence="3" id="KW-0808">Transferase</keyword>
<dbReference type="EMBL" id="JBHSFP010000007">
    <property type="protein sequence ID" value="MFC4531701.1"/>
    <property type="molecule type" value="Genomic_DNA"/>
</dbReference>
<evidence type="ECO:0000256" key="5">
    <source>
        <dbReference type="ARBA" id="ARBA00022989"/>
    </source>
</evidence>
<reference evidence="9" key="1">
    <citation type="journal article" date="2019" name="Int. J. Syst. Evol. Microbiol.">
        <title>The Global Catalogue of Microorganisms (GCM) 10K type strain sequencing project: providing services to taxonomists for standard genome sequencing and annotation.</title>
        <authorList>
            <consortium name="The Broad Institute Genomics Platform"/>
            <consortium name="The Broad Institute Genome Sequencing Center for Infectious Disease"/>
            <person name="Wu L."/>
            <person name="Ma J."/>
        </authorList>
    </citation>
    <scope>NUCLEOTIDE SEQUENCE [LARGE SCALE GENOMIC DNA]</scope>
    <source>
        <strain evidence="9">CGMCC 4.7132</strain>
    </source>
</reference>
<dbReference type="Pfam" id="PF00953">
    <property type="entry name" value="Glycos_transf_4"/>
    <property type="match status" value="1"/>
</dbReference>
<evidence type="ECO:0000256" key="7">
    <source>
        <dbReference type="SAM" id="Phobius"/>
    </source>
</evidence>
<dbReference type="InterPro" id="IPR000715">
    <property type="entry name" value="Glycosyl_transferase_4"/>
</dbReference>
<keyword evidence="9" id="KW-1185">Reference proteome</keyword>
<feature type="transmembrane region" description="Helical" evidence="7">
    <location>
        <begin position="175"/>
        <end position="194"/>
    </location>
</feature>
<feature type="transmembrane region" description="Helical" evidence="7">
    <location>
        <begin position="275"/>
        <end position="300"/>
    </location>
</feature>
<dbReference type="RefSeq" id="WP_380840361.1">
    <property type="nucleotide sequence ID" value="NZ_JBHSFP010000007.1"/>
</dbReference>
<feature type="transmembrane region" description="Helical" evidence="7">
    <location>
        <begin position="74"/>
        <end position="96"/>
    </location>
</feature>
<keyword evidence="4 7" id="KW-0812">Transmembrane</keyword>
<dbReference type="CDD" id="cd06853">
    <property type="entry name" value="GT_WecA_like"/>
    <property type="match status" value="1"/>
</dbReference>
<organism evidence="8 9">
    <name type="scientific">Sphaerisporangium dianthi</name>
    <dbReference type="NCBI Taxonomy" id="1436120"/>
    <lineage>
        <taxon>Bacteria</taxon>
        <taxon>Bacillati</taxon>
        <taxon>Actinomycetota</taxon>
        <taxon>Actinomycetes</taxon>
        <taxon>Streptosporangiales</taxon>
        <taxon>Streptosporangiaceae</taxon>
        <taxon>Sphaerisporangium</taxon>
    </lineage>
</organism>
<sequence length="346" mass="34792">MNVAIALVSMAGACLLSAAATPALRRLALRWSLTDRPGGHKSHDQPTPYLGGPAIVLGTVVPTAAALGLADLRIVAIVLAATAIAALGLIDDIASLPVVTRLTVESVAAGGVVLSGVHVTVTGQWLDGLITVMWIVVMTNSFNLLDNMDGALGTVTAVTAILLAGAAVMSDRPAFAVLLGALALACLGFLAHNWPPARIFMGDSGSLFIGFVLTCSSVAVGTGQAAGPTVAGLLLWTFVAVVDTGVVLVSRIRAGRSPLSGGTDHVSHRLRRMGLGARAVPTALGAIAAVPGALCLAIAVGWIPPIAAAIVAGGAAVVLIALLQGAHAYAPALPVANLPETSERRR</sequence>
<feature type="transmembrane region" description="Helical" evidence="7">
    <location>
        <begin position="206"/>
        <end position="227"/>
    </location>
</feature>